<evidence type="ECO:0000259" key="8">
    <source>
        <dbReference type="Pfam" id="PF04613"/>
    </source>
</evidence>
<feature type="active site" description="Proton acceptor" evidence="7">
    <location>
        <position position="264"/>
    </location>
</feature>
<evidence type="ECO:0000256" key="3">
    <source>
        <dbReference type="ARBA" id="ARBA00022679"/>
    </source>
</evidence>
<dbReference type="InterPro" id="IPR007691">
    <property type="entry name" value="LpxD"/>
</dbReference>
<keyword evidence="2 7" id="KW-0441">Lipid A biosynthesis</keyword>
<comment type="catalytic activity">
    <reaction evidence="7">
        <text>a UDP-3-O-[(3R)-3-hydroxyacyl]-alpha-D-glucosamine + a (3R)-hydroxyacyl-[ACP] = a UDP-2-N,3-O-bis[(3R)-3-hydroxyacyl]-alpha-D-glucosamine + holo-[ACP] + H(+)</text>
        <dbReference type="Rhea" id="RHEA:53836"/>
        <dbReference type="Rhea" id="RHEA-COMP:9685"/>
        <dbReference type="Rhea" id="RHEA-COMP:9945"/>
        <dbReference type="ChEBI" id="CHEBI:15378"/>
        <dbReference type="ChEBI" id="CHEBI:64479"/>
        <dbReference type="ChEBI" id="CHEBI:78827"/>
        <dbReference type="ChEBI" id="CHEBI:137740"/>
        <dbReference type="ChEBI" id="CHEBI:137748"/>
        <dbReference type="EC" id="2.3.1.191"/>
    </reaction>
</comment>
<evidence type="ECO:0000256" key="6">
    <source>
        <dbReference type="ARBA" id="ARBA00023315"/>
    </source>
</evidence>
<dbReference type="NCBIfam" id="NF002060">
    <property type="entry name" value="PRK00892.1"/>
    <property type="match status" value="1"/>
</dbReference>
<keyword evidence="10" id="KW-1185">Reference proteome</keyword>
<dbReference type="Pfam" id="PF04613">
    <property type="entry name" value="LpxD"/>
    <property type="match status" value="1"/>
</dbReference>
<comment type="similarity">
    <text evidence="7">Belongs to the transferase hexapeptide repeat family. LpxD subfamily.</text>
</comment>
<evidence type="ECO:0000256" key="4">
    <source>
        <dbReference type="ARBA" id="ARBA00022737"/>
    </source>
</evidence>
<dbReference type="EMBL" id="BSOJ01000015">
    <property type="protein sequence ID" value="GLR26323.1"/>
    <property type="molecule type" value="Genomic_DNA"/>
</dbReference>
<dbReference type="RefSeq" id="WP_284280875.1">
    <property type="nucleotide sequence ID" value="NZ_BSOJ01000015.1"/>
</dbReference>
<proteinExistence type="inferred from homology"/>
<accession>A0ABQ5YTU4</accession>
<dbReference type="Proteomes" id="UP001156664">
    <property type="component" value="Unassembled WGS sequence"/>
</dbReference>
<evidence type="ECO:0000256" key="1">
    <source>
        <dbReference type="ARBA" id="ARBA00022516"/>
    </source>
</evidence>
<evidence type="ECO:0000313" key="10">
    <source>
        <dbReference type="Proteomes" id="UP001156664"/>
    </source>
</evidence>
<comment type="pathway">
    <text evidence="7">Bacterial outer membrane biogenesis; LPS lipid A biosynthesis.</text>
</comment>
<keyword evidence="4 7" id="KW-0677">Repeat</keyword>
<keyword evidence="5 7" id="KW-0443">Lipid metabolism</keyword>
<dbReference type="PANTHER" id="PTHR43378:SF2">
    <property type="entry name" value="UDP-3-O-ACYLGLUCOSAMINE N-ACYLTRANSFERASE 1, MITOCHONDRIAL-RELATED"/>
    <property type="match status" value="1"/>
</dbReference>
<name>A0ABQ5YTU4_9BURK</name>
<organism evidence="9 10">
    <name type="scientific">Limnobacter litoralis</name>
    <dbReference type="NCBI Taxonomy" id="481366"/>
    <lineage>
        <taxon>Bacteria</taxon>
        <taxon>Pseudomonadati</taxon>
        <taxon>Pseudomonadota</taxon>
        <taxon>Betaproteobacteria</taxon>
        <taxon>Burkholderiales</taxon>
        <taxon>Burkholderiaceae</taxon>
        <taxon>Limnobacter</taxon>
    </lineage>
</organism>
<reference evidence="10" key="1">
    <citation type="journal article" date="2019" name="Int. J. Syst. Evol. Microbiol.">
        <title>The Global Catalogue of Microorganisms (GCM) 10K type strain sequencing project: providing services to taxonomists for standard genome sequencing and annotation.</title>
        <authorList>
            <consortium name="The Broad Institute Genomics Platform"/>
            <consortium name="The Broad Institute Genome Sequencing Center for Infectious Disease"/>
            <person name="Wu L."/>
            <person name="Ma J."/>
        </authorList>
    </citation>
    <scope>NUCLEOTIDE SEQUENCE [LARGE SCALE GENOMIC DNA]</scope>
    <source>
        <strain evidence="10">NBRC 105857</strain>
    </source>
</reference>
<dbReference type="Gene3D" id="2.160.10.10">
    <property type="entry name" value="Hexapeptide repeat proteins"/>
    <property type="match status" value="1"/>
</dbReference>
<dbReference type="EC" id="2.3.1.191" evidence="7"/>
<comment type="function">
    <text evidence="7">Catalyzes the N-acylation of UDP-3-O-acylglucosamine using 3-hydroxyacyl-ACP as the acyl donor. Is involved in the biosynthesis of lipid A, a phosphorylated glycolipid that anchors the lipopolysaccharide to the outer membrane of the cell.</text>
</comment>
<sequence>MKFTPSRLSELLPLFGGRVEVLNAVPEQVDLADIALVGIRPLDSAQACHLGFLSNNKLKSQLLTTRAGVVIVRESRFDELREWLSTQSRPEPWPVFWLVADPYLYYARIQQWWVARSEFKVPAGIHPSAVVDPEAIVDPDASIQANAVIGAHAVIAAGVNIGAGVVLGRGVKVGENTRIYPNAVVYDECELGRNCIVHSGAVIGADGFGFAPENGAWIKIPQVGRVLIADEVEIGANTTIDRGALDDTLIGYGVKLDNQIMVAHNVEIGEHTAMAGCVGVAGSTKIGARCTIGGAAMVLGHLNIVEGTHISAATTVMSSITEAGAYTGIFPIDTHKAWEKTAVALRQIMKLRAEVRELKKQ</sequence>
<dbReference type="InterPro" id="IPR020573">
    <property type="entry name" value="UDP_GlcNAc_AcTrfase_non-rep"/>
</dbReference>
<dbReference type="Pfam" id="PF00132">
    <property type="entry name" value="Hexapep"/>
    <property type="match status" value="1"/>
</dbReference>
<evidence type="ECO:0000256" key="5">
    <source>
        <dbReference type="ARBA" id="ARBA00023098"/>
    </source>
</evidence>
<evidence type="ECO:0000256" key="7">
    <source>
        <dbReference type="HAMAP-Rule" id="MF_00523"/>
    </source>
</evidence>
<dbReference type="CDD" id="cd03352">
    <property type="entry name" value="LbH_LpxD"/>
    <property type="match status" value="1"/>
</dbReference>
<dbReference type="SUPFAM" id="SSF51161">
    <property type="entry name" value="Trimeric LpxA-like enzymes"/>
    <property type="match status" value="1"/>
</dbReference>
<dbReference type="InterPro" id="IPR011004">
    <property type="entry name" value="Trimer_LpxA-like_sf"/>
</dbReference>
<feature type="domain" description="UDP-3-O-[3-hydroxymyristoyl] glucosamine N-acyltransferase non-repeat region" evidence="8">
    <location>
        <begin position="33"/>
        <end position="111"/>
    </location>
</feature>
<evidence type="ECO:0000313" key="9">
    <source>
        <dbReference type="EMBL" id="GLR26323.1"/>
    </source>
</evidence>
<gene>
    <name evidence="7 9" type="primary">lpxD</name>
    <name evidence="9" type="ORF">GCM10007875_14130</name>
</gene>
<dbReference type="PANTHER" id="PTHR43378">
    <property type="entry name" value="UDP-3-O-ACYLGLUCOSAMINE N-ACYLTRANSFERASE"/>
    <property type="match status" value="1"/>
</dbReference>
<keyword evidence="3 7" id="KW-0808">Transferase</keyword>
<keyword evidence="1 7" id="KW-0444">Lipid biosynthesis</keyword>
<evidence type="ECO:0000256" key="2">
    <source>
        <dbReference type="ARBA" id="ARBA00022556"/>
    </source>
</evidence>
<comment type="subunit">
    <text evidence="7">Homotrimer.</text>
</comment>
<dbReference type="Gene3D" id="3.40.1390.10">
    <property type="entry name" value="MurE/MurF, N-terminal domain"/>
    <property type="match status" value="1"/>
</dbReference>
<dbReference type="InterPro" id="IPR001451">
    <property type="entry name" value="Hexapep"/>
</dbReference>
<keyword evidence="6 7" id="KW-0012">Acyltransferase</keyword>
<dbReference type="NCBIfam" id="TIGR01853">
    <property type="entry name" value="lipid_A_lpxD"/>
    <property type="match status" value="1"/>
</dbReference>
<protein>
    <recommendedName>
        <fullName evidence="7">UDP-3-O-acylglucosamine N-acyltransferase</fullName>
        <ecNumber evidence="7">2.3.1.191</ecNumber>
    </recommendedName>
</protein>
<dbReference type="HAMAP" id="MF_00523">
    <property type="entry name" value="LpxD"/>
    <property type="match status" value="1"/>
</dbReference>
<comment type="caution">
    <text evidence="9">The sequence shown here is derived from an EMBL/GenBank/DDBJ whole genome shotgun (WGS) entry which is preliminary data.</text>
</comment>